<sequence length="49" mass="5332">MAAVLALARPGRAIADSIVVATGVPIARLIWNKSLRMIARNLEREFTAQ</sequence>
<gene>
    <name evidence="1" type="ORF">QO011_006445</name>
</gene>
<protein>
    <submittedName>
        <fullName evidence="1">Uncharacterized protein</fullName>
    </submittedName>
</protein>
<proteinExistence type="predicted"/>
<dbReference type="EMBL" id="JAUSVX010000016">
    <property type="protein sequence ID" value="MDQ0473409.1"/>
    <property type="molecule type" value="Genomic_DNA"/>
</dbReference>
<evidence type="ECO:0000313" key="1">
    <source>
        <dbReference type="EMBL" id="MDQ0473409.1"/>
    </source>
</evidence>
<organism evidence="1 2">
    <name type="scientific">Labrys wisconsinensis</name>
    <dbReference type="NCBI Taxonomy" id="425677"/>
    <lineage>
        <taxon>Bacteria</taxon>
        <taxon>Pseudomonadati</taxon>
        <taxon>Pseudomonadota</taxon>
        <taxon>Alphaproteobacteria</taxon>
        <taxon>Hyphomicrobiales</taxon>
        <taxon>Xanthobacteraceae</taxon>
        <taxon>Labrys</taxon>
    </lineage>
</organism>
<dbReference type="RefSeq" id="WP_307281635.1">
    <property type="nucleotide sequence ID" value="NZ_JAUSVX010000016.1"/>
</dbReference>
<reference evidence="1 2" key="1">
    <citation type="submission" date="2023-07" db="EMBL/GenBank/DDBJ databases">
        <title>Genomic Encyclopedia of Type Strains, Phase IV (KMG-IV): sequencing the most valuable type-strain genomes for metagenomic binning, comparative biology and taxonomic classification.</title>
        <authorList>
            <person name="Goeker M."/>
        </authorList>
    </citation>
    <scope>NUCLEOTIDE SEQUENCE [LARGE SCALE GENOMIC DNA]</scope>
    <source>
        <strain evidence="1 2">DSM 19619</strain>
    </source>
</reference>
<evidence type="ECO:0000313" key="2">
    <source>
        <dbReference type="Proteomes" id="UP001242480"/>
    </source>
</evidence>
<keyword evidence="2" id="KW-1185">Reference proteome</keyword>
<name>A0ABU0JGI6_9HYPH</name>
<dbReference type="Proteomes" id="UP001242480">
    <property type="component" value="Unassembled WGS sequence"/>
</dbReference>
<accession>A0ABU0JGI6</accession>
<comment type="caution">
    <text evidence="1">The sequence shown here is derived from an EMBL/GenBank/DDBJ whole genome shotgun (WGS) entry which is preliminary data.</text>
</comment>